<dbReference type="Gene3D" id="3.30.300.30">
    <property type="match status" value="2"/>
</dbReference>
<evidence type="ECO:0000313" key="11">
    <source>
        <dbReference type="Proteomes" id="UP000264294"/>
    </source>
</evidence>
<feature type="domain" description="Carrier" evidence="9">
    <location>
        <begin position="765"/>
        <end position="839"/>
    </location>
</feature>
<dbReference type="InterPro" id="IPR000873">
    <property type="entry name" value="AMP-dep_synth/lig_dom"/>
</dbReference>
<evidence type="ECO:0000313" key="10">
    <source>
        <dbReference type="EMBL" id="RFT61911.1"/>
    </source>
</evidence>
<keyword evidence="4" id="KW-0597">Phosphoprotein</keyword>
<dbReference type="NCBIfam" id="NF003417">
    <property type="entry name" value="PRK04813.1"/>
    <property type="match status" value="2"/>
</dbReference>
<comment type="caution">
    <text evidence="10">The sequence shown here is derived from an EMBL/GenBank/DDBJ whole genome shotgun (WGS) entry which is preliminary data.</text>
</comment>
<dbReference type="InterPro" id="IPR023213">
    <property type="entry name" value="CAT-like_dom_sf"/>
</dbReference>
<dbReference type="RefSeq" id="WP_117288001.1">
    <property type="nucleotide sequence ID" value="NZ_QVOD01000089.1"/>
</dbReference>
<feature type="domain" description="Carrier" evidence="9">
    <location>
        <begin position="2286"/>
        <end position="2361"/>
    </location>
</feature>
<dbReference type="SUPFAM" id="SSF47336">
    <property type="entry name" value="ACP-like"/>
    <property type="match status" value="2"/>
</dbReference>
<keyword evidence="3" id="KW-0596">Phosphopantetheine</keyword>
<dbReference type="Gene3D" id="1.10.1200.10">
    <property type="entry name" value="ACP-like"/>
    <property type="match status" value="2"/>
</dbReference>
<dbReference type="NCBIfam" id="TIGR01733">
    <property type="entry name" value="AA-adenyl-dom"/>
    <property type="match status" value="2"/>
</dbReference>
<evidence type="ECO:0000256" key="7">
    <source>
        <dbReference type="ARBA" id="ARBA00022840"/>
    </source>
</evidence>
<keyword evidence="5" id="KW-0677">Repeat</keyword>
<dbReference type="Gene3D" id="2.30.38.10">
    <property type="entry name" value="Luciferase, Domain 3"/>
    <property type="match status" value="2"/>
</dbReference>
<dbReference type="InterPro" id="IPR020845">
    <property type="entry name" value="AMP-binding_CS"/>
</dbReference>
<dbReference type="EMBL" id="QVOD01000089">
    <property type="protein sequence ID" value="RFT61911.1"/>
    <property type="molecule type" value="Genomic_DNA"/>
</dbReference>
<dbReference type="PROSITE" id="PS00455">
    <property type="entry name" value="AMP_BINDING"/>
    <property type="match status" value="2"/>
</dbReference>
<keyword evidence="11" id="KW-1185">Reference proteome</keyword>
<dbReference type="InterPro" id="IPR010071">
    <property type="entry name" value="AA_adenyl_dom"/>
</dbReference>
<evidence type="ECO:0000256" key="3">
    <source>
        <dbReference type="ARBA" id="ARBA00022450"/>
    </source>
</evidence>
<dbReference type="Pfam" id="PF00668">
    <property type="entry name" value="Condensation"/>
    <property type="match status" value="3"/>
</dbReference>
<evidence type="ECO:0000256" key="1">
    <source>
        <dbReference type="ARBA" id="ARBA00001957"/>
    </source>
</evidence>
<proteinExistence type="inferred from homology"/>
<dbReference type="Pfam" id="PF00501">
    <property type="entry name" value="AMP-binding"/>
    <property type="match status" value="2"/>
</dbReference>
<dbReference type="CDD" id="cd19543">
    <property type="entry name" value="DCL_NRPS"/>
    <property type="match status" value="1"/>
</dbReference>
<dbReference type="PANTHER" id="PTHR45527:SF1">
    <property type="entry name" value="FATTY ACID SYNTHASE"/>
    <property type="match status" value="1"/>
</dbReference>
<evidence type="ECO:0000256" key="2">
    <source>
        <dbReference type="ARBA" id="ARBA00006432"/>
    </source>
</evidence>
<dbReference type="SUPFAM" id="SSF56801">
    <property type="entry name" value="Acetyl-CoA synthetase-like"/>
    <property type="match status" value="2"/>
</dbReference>
<gene>
    <name evidence="10" type="ORF">D0U04_29625</name>
</gene>
<reference evidence="10 11" key="1">
    <citation type="submission" date="2018-08" db="EMBL/GenBank/DDBJ databases">
        <title>Bacillus clarus sp. nov. strain PS00077A.</title>
        <authorList>
            <person name="Mendez Acevedo M."/>
            <person name="Carroll L."/>
            <person name="Mukherjee M."/>
            <person name="Wiedmann M."/>
            <person name="Kovac J."/>
        </authorList>
    </citation>
    <scope>NUCLEOTIDE SEQUENCE [LARGE SCALE GENOMIC DNA]</scope>
    <source>
        <strain evidence="10 11">PS00077A</strain>
    </source>
</reference>
<dbReference type="Gene3D" id="3.30.559.30">
    <property type="entry name" value="Nonribosomal peptide synthetase, condensation domain"/>
    <property type="match status" value="3"/>
</dbReference>
<dbReference type="InterPro" id="IPR010060">
    <property type="entry name" value="NRPS_synth"/>
</dbReference>
<evidence type="ECO:0000256" key="5">
    <source>
        <dbReference type="ARBA" id="ARBA00022737"/>
    </source>
</evidence>
<evidence type="ECO:0000256" key="6">
    <source>
        <dbReference type="ARBA" id="ARBA00022741"/>
    </source>
</evidence>
<dbReference type="Proteomes" id="UP000264294">
    <property type="component" value="Unassembled WGS sequence"/>
</dbReference>
<dbReference type="InterPro" id="IPR001242">
    <property type="entry name" value="Condensation_dom"/>
</dbReference>
<evidence type="ECO:0000256" key="4">
    <source>
        <dbReference type="ARBA" id="ARBA00022553"/>
    </source>
</evidence>
<dbReference type="SUPFAM" id="SSF52777">
    <property type="entry name" value="CoA-dependent acyltransferases"/>
    <property type="match status" value="5"/>
</dbReference>
<dbReference type="PROSITE" id="PS00012">
    <property type="entry name" value="PHOSPHOPANTETHEINE"/>
    <property type="match status" value="2"/>
</dbReference>
<dbReference type="Gene3D" id="3.30.559.10">
    <property type="entry name" value="Chloramphenicol acetyltransferase-like domain"/>
    <property type="match status" value="3"/>
</dbReference>
<dbReference type="Pfam" id="PF00550">
    <property type="entry name" value="PP-binding"/>
    <property type="match status" value="2"/>
</dbReference>
<keyword evidence="6" id="KW-0547">Nucleotide-binding</keyword>
<feature type="non-terminal residue" evidence="10">
    <location>
        <position position="2386"/>
    </location>
</feature>
<sequence>MSEFKQQELFWEKLFSVEDSLTAFPYYSHTKKRLSESTDYNQKFIDSTLSSDVSKRIMNMSNRSHMAIYMILLAGVECLLHKYTYEQDMILGVPTIELDKDQIYSSKFLILKNNITPKNSFKSLFNQIKLSLSESIEHQGLPFRKMVQNLNLQYDSNNLPVINTMVSLQEIHSFNYNDSVVSDTIFHFELGEEDSINLKLAYNENYYDKDYIVQLIENLNYIFSVILFQPELEIDQFESVAEIKKNKLLFEFNDTTVEYPHEKTVYQLFEEQVERTPDHLAVVFEDQQFTYRELNERANQLARTLRKEGVQADQLVGIIAKHSLEMVVGILAVSKAGGAYVPIDPQYPEERIQYVLEDSKARIVLVHGDVHPPLSYDGVIISLSESQSYDKQTTNLEPISHGKDLAYVIYTSGSTGNPKGVLIEHQGLTNYIWWAREVYVQGKKTNFPLYSSISFDLTVTSVFTPLITGNTIVVYDGEDKASLIPTIMQDSRVDIIKLTPAHLHILKEMNLAEHTTVKKMIVGGENLSAKLARDVSEQSDGRISIYNEYGPTETVVGCMIYHYDPVEDRREYVPIGKPAANTSIYLLNPKLNLVPTGVQGELYIAGDGVARGYLNQPGLTAEKFVENPFSPGERMYRTGDLAKWLPDGNIEYIGRIDDQVKIRGYRIELGEVESVLQKVELVREAVVVARENEDGLKQLCAYFVGDESLTVGQLREAMSQELPEYMIPSYFVQLEQMPLTQNGKIDRKALPVLEGNLQTGTEYVAPQTPVEEILVSIWQTVLGVPQIGVLDNFFDLGGDSIKSIQVSSRLYQAGYRVDMKDLFKYSTVASLSPHVEKITRVAEQGEVTGEATLTPIQHWFFDREVTAPHHFNQAFMLYRKQRFDVLALRKTMQKIAEHHDALRMVFRQTEQGHEAWNRGIEEEELFNLEVMDFIGNGNPDSAIEETVNTMQSSIDLSEGPLMKLGLFQCEEGDHLLMVIHHLVVDGVSWRILLEDIEAGYEQAVNGEDIQLPQKTDSFQLWAEQLSLYANSLEMEKEREYWNEIEQIPTGLLPKDTEQDCGLIKDSEVITVQWTAAETEQLLKQTNRAYNTEINDLLLTALGMAIHQWTGMEKISVNLEGHGRESILSNLDITRTVGWFTSQYPVVLPIEAASGISHQIKNIKEGLRQIPNKGIGYGLLKYLSENQEKLTFTLKPEISFNYLGQFDQDLENTAMQPSSYSSGESESKQHVRSYVLDINGMISAGRLALEINYSGKQYRRETIEQLANGLQARLQEVIEHCVKKERAELTPSDIIFKGMTIEALDRVVQETKHIGEIENVYPLTPMQKGMLFHSLMNPQSGAYFEQATFDVQGSMNLKAFAQSLEQLVQRHAIFRTNFVSAGNDEPLQIVYRNRKVDFHYEDLQEMEESSREEWMKRYTTEDKERGFNLAEEALMRMTILRTEEQTYRVIWSFHHILMDGWCIPLVTQEIFEIYYAIQEQREPKLSIVTPYSDYIEWLEAQDQEEASKYWNDYLEGYEGQTILPKVTSSNENENYISGNLVWNLGKELTEQLKQVANSNQVTLNTLMQTAWGVLLQRYNNSTDVVFGSVVSGRPSEILGVENIIGLFINTIPVRIHGDAEDSFVEVMKKNQKQAVASHAYDTHPLYEIQAQTEQKQDLITHIMVFENYPLEQQLEHSENRSETDLIIENVSMIEQTNYDFNVTVIPGEEIQMQFQYNAHIYDDASIERMRNHLIQIIKQVVNNPQTCIHKLELVTAEEKMQILEMFNDTAAEYPREKTIHQLFEEQVERTPDHVAVVFENQQLTYRELNARANQLARTLRNEGVQEDQLVGVMVERSIELIVGILGILKAGGAYVPLDPEYPEERIQYILEDAGVKVLLLQQHLQGHVFFKGKNINLDDISLYDKDDSNLETSTRPSGLAFVIYTSGSTGKPKGVLVEHHSVLNFLQTLEVRTLLDDKDIVLQKSTISSDASIWELFWGMMKGARLYLLEPGGEKDPATLVRAVQNYKVTHLEFVPSMLQAFVEYVENFSNVETLASLRYVSVGGEKLSAHLADKFHKVLTVPNGTLLHNTYGPTEATVEVTSFVCSEAGKYENIPIGKPNLNTQMYILNDKLQIQPIGVAGELYTGGVGVARGYLNRPELTEERFVENPFISGERMYRTGDLARWLPDGNIEYIGRIDHQVKIRGYRVELGEVESALQKVELVREAIVVARESTDGLIQLCAYFVGDESLTVEQLREAMAQELPDYMIPSYFVQLMQMPLTPNGKINRKALPEPEGNLQTGIEYVAPRTRIEEQLIEIWKEVLFNEHIGIKHNFFDIGGHSLRATTLVSKIHKQMNINVMVRDVFRYQTVEQMAEFITGSEGQTYLSIPVTPTRTYYPVSSTQKRM</sequence>
<protein>
    <submittedName>
        <fullName evidence="10">Amino acid adenylation domain-containing protein</fullName>
    </submittedName>
</protein>
<dbReference type="PROSITE" id="PS50075">
    <property type="entry name" value="CARRIER"/>
    <property type="match status" value="2"/>
</dbReference>
<dbReference type="CDD" id="cd05930">
    <property type="entry name" value="A_NRPS"/>
    <property type="match status" value="1"/>
</dbReference>
<keyword evidence="8" id="KW-0045">Antibiotic biosynthesis</keyword>
<dbReference type="CDD" id="cd19534">
    <property type="entry name" value="E_NRPS"/>
    <property type="match status" value="1"/>
</dbReference>
<dbReference type="PANTHER" id="PTHR45527">
    <property type="entry name" value="NONRIBOSOMAL PEPTIDE SYNTHETASE"/>
    <property type="match status" value="1"/>
</dbReference>
<dbReference type="Pfam" id="PF13193">
    <property type="entry name" value="AMP-binding_C"/>
    <property type="match status" value="2"/>
</dbReference>
<dbReference type="InterPro" id="IPR006162">
    <property type="entry name" value="Ppantetheine_attach_site"/>
</dbReference>
<comment type="similarity">
    <text evidence="2">Belongs to the ATP-dependent AMP-binding enzyme family.</text>
</comment>
<dbReference type="InterPro" id="IPR045851">
    <property type="entry name" value="AMP-bd_C_sf"/>
</dbReference>
<evidence type="ECO:0000259" key="9">
    <source>
        <dbReference type="PROSITE" id="PS50075"/>
    </source>
</evidence>
<keyword evidence="7" id="KW-0067">ATP-binding</keyword>
<accession>A0ABX9KM06</accession>
<comment type="cofactor">
    <cofactor evidence="1">
        <name>pantetheine 4'-phosphate</name>
        <dbReference type="ChEBI" id="CHEBI:47942"/>
    </cofactor>
</comment>
<dbReference type="InterPro" id="IPR009081">
    <property type="entry name" value="PP-bd_ACP"/>
</dbReference>
<name>A0ABX9KM06_9BACI</name>
<evidence type="ECO:0000256" key="8">
    <source>
        <dbReference type="ARBA" id="ARBA00023194"/>
    </source>
</evidence>
<organism evidence="10 11">
    <name type="scientific">Bacillus clarus</name>
    <dbReference type="NCBI Taxonomy" id="2338372"/>
    <lineage>
        <taxon>Bacteria</taxon>
        <taxon>Bacillati</taxon>
        <taxon>Bacillota</taxon>
        <taxon>Bacilli</taxon>
        <taxon>Bacillales</taxon>
        <taxon>Bacillaceae</taxon>
        <taxon>Bacillus</taxon>
        <taxon>Bacillus cereus group</taxon>
    </lineage>
</organism>
<dbReference type="NCBIfam" id="TIGR01720">
    <property type="entry name" value="NRPS-para261"/>
    <property type="match status" value="1"/>
</dbReference>
<dbReference type="InterPro" id="IPR025110">
    <property type="entry name" value="AMP-bd_C"/>
</dbReference>
<dbReference type="InterPro" id="IPR036736">
    <property type="entry name" value="ACP-like_sf"/>
</dbReference>
<dbReference type="Gene3D" id="3.40.50.980">
    <property type="match status" value="4"/>
</dbReference>